<dbReference type="Proteomes" id="UP000229307">
    <property type="component" value="Unassembled WGS sequence"/>
</dbReference>
<proteinExistence type="predicted"/>
<evidence type="ECO:0000313" key="2">
    <source>
        <dbReference type="Proteomes" id="UP000229307"/>
    </source>
</evidence>
<gene>
    <name evidence="1" type="ORF">COY52_08125</name>
</gene>
<reference evidence="2" key="1">
    <citation type="submission" date="2017-09" db="EMBL/GenBank/DDBJ databases">
        <title>Depth-based differentiation of microbial function through sediment-hosted aquifers and enrichment of novel symbionts in the deep terrestrial subsurface.</title>
        <authorList>
            <person name="Probst A.J."/>
            <person name="Ladd B."/>
            <person name="Jarett J.K."/>
            <person name="Geller-Mcgrath D.E."/>
            <person name="Sieber C.M.K."/>
            <person name="Emerson J.B."/>
            <person name="Anantharaman K."/>
            <person name="Thomas B.C."/>
            <person name="Malmstrom R."/>
            <person name="Stieglmeier M."/>
            <person name="Klingl A."/>
            <person name="Woyke T."/>
            <person name="Ryan C.M."/>
            <person name="Banfield J.F."/>
        </authorList>
    </citation>
    <scope>NUCLEOTIDE SEQUENCE [LARGE SCALE GENOMIC DNA]</scope>
</reference>
<sequence length="71" mass="8481">MQERGAKEEEVIKTVEVGEKFPARFGRTGFRHNFVFDEMWRGKKYYTKQIEVFAVEEGKDWVAITVLVKYF</sequence>
<protein>
    <recommendedName>
        <fullName evidence="3">DUF4258 domain-containing protein</fullName>
    </recommendedName>
</protein>
<comment type="caution">
    <text evidence="1">The sequence shown here is derived from an EMBL/GenBank/DDBJ whole genome shotgun (WGS) entry which is preliminary data.</text>
</comment>
<evidence type="ECO:0008006" key="3">
    <source>
        <dbReference type="Google" id="ProtNLM"/>
    </source>
</evidence>
<dbReference type="EMBL" id="PFMR01000212">
    <property type="protein sequence ID" value="PIZ16102.1"/>
    <property type="molecule type" value="Genomic_DNA"/>
</dbReference>
<name>A0A2M7S9B0_9BACT</name>
<organism evidence="1 2">
    <name type="scientific">Candidatus Desantisbacteria bacterium CG_4_10_14_0_8_um_filter_48_22</name>
    <dbReference type="NCBI Taxonomy" id="1974543"/>
    <lineage>
        <taxon>Bacteria</taxon>
        <taxon>Candidatus Desantisiibacteriota</taxon>
    </lineage>
</organism>
<accession>A0A2M7S9B0</accession>
<evidence type="ECO:0000313" key="1">
    <source>
        <dbReference type="EMBL" id="PIZ16102.1"/>
    </source>
</evidence>
<dbReference type="AlphaFoldDB" id="A0A2M7S9B0"/>